<feature type="domain" description="Tetrahydrofolate dehydrogenase/cyclohydrolase NAD(P)-binding" evidence="14">
    <location>
        <begin position="139"/>
        <end position="284"/>
    </location>
</feature>
<evidence type="ECO:0000256" key="10">
    <source>
        <dbReference type="ARBA" id="ARBA00023167"/>
    </source>
</evidence>
<evidence type="ECO:0000259" key="13">
    <source>
        <dbReference type="Pfam" id="PF00763"/>
    </source>
</evidence>
<evidence type="ECO:0000256" key="9">
    <source>
        <dbReference type="ARBA" id="ARBA00023102"/>
    </source>
</evidence>
<evidence type="ECO:0000256" key="6">
    <source>
        <dbReference type="ARBA" id="ARBA00022801"/>
    </source>
</evidence>
<dbReference type="EC" id="1.5.1.5" evidence="12"/>
<dbReference type="GO" id="GO:0004477">
    <property type="term" value="F:methenyltetrahydrofolate cyclohydrolase activity"/>
    <property type="evidence" value="ECO:0007669"/>
    <property type="project" value="UniProtKB-UniRule"/>
</dbReference>
<keyword evidence="11 12" id="KW-0511">Multifunctional enzyme</keyword>
<comment type="caution">
    <text evidence="15">The sequence shown here is derived from an EMBL/GenBank/DDBJ whole genome shotgun (WGS) entry which is preliminary data.</text>
</comment>
<keyword evidence="8 12" id="KW-0560">Oxidoreductase</keyword>
<evidence type="ECO:0000256" key="5">
    <source>
        <dbReference type="ARBA" id="ARBA00022755"/>
    </source>
</evidence>
<dbReference type="GO" id="GO:0006164">
    <property type="term" value="P:purine nucleotide biosynthetic process"/>
    <property type="evidence" value="ECO:0007669"/>
    <property type="project" value="UniProtKB-KW"/>
</dbReference>
<evidence type="ECO:0000256" key="7">
    <source>
        <dbReference type="ARBA" id="ARBA00022857"/>
    </source>
</evidence>
<dbReference type="InterPro" id="IPR046346">
    <property type="entry name" value="Aminoacid_DH-like_N_sf"/>
</dbReference>
<keyword evidence="9 12" id="KW-0368">Histidine biosynthesis</keyword>
<protein>
    <recommendedName>
        <fullName evidence="12">Bifunctional protein FolD</fullName>
    </recommendedName>
    <domain>
        <recommendedName>
            <fullName evidence="12">Methylenetetrahydrofolate dehydrogenase</fullName>
            <ecNumber evidence="12">1.5.1.5</ecNumber>
        </recommendedName>
    </domain>
    <domain>
        <recommendedName>
            <fullName evidence="12">Methenyltetrahydrofolate cyclohydrolase</fullName>
            <ecNumber evidence="12">3.5.4.9</ecNumber>
        </recommendedName>
    </domain>
</protein>
<feature type="domain" description="Tetrahydrofolate dehydrogenase/cyclohydrolase catalytic" evidence="13">
    <location>
        <begin position="5"/>
        <end position="120"/>
    </location>
</feature>
<dbReference type="EC" id="3.5.4.9" evidence="12"/>
<evidence type="ECO:0000256" key="12">
    <source>
        <dbReference type="HAMAP-Rule" id="MF_01576"/>
    </source>
</evidence>
<keyword evidence="3 12" id="KW-0554">One-carbon metabolism</keyword>
<keyword evidence="7 12" id="KW-0521">NADP</keyword>
<comment type="caution">
    <text evidence="12">Lacks conserved residue(s) required for the propagation of feature annotation.</text>
</comment>
<organism evidence="15 16">
    <name type="scientific">Phormidesmis priestleyi Ana</name>
    <dbReference type="NCBI Taxonomy" id="1666911"/>
    <lineage>
        <taxon>Bacteria</taxon>
        <taxon>Bacillati</taxon>
        <taxon>Cyanobacteriota</taxon>
        <taxon>Cyanophyceae</taxon>
        <taxon>Leptolyngbyales</taxon>
        <taxon>Leptolyngbyaceae</taxon>
        <taxon>Phormidesmis</taxon>
    </lineage>
</organism>
<dbReference type="PROSITE" id="PS00767">
    <property type="entry name" value="THF_DHG_CYH_2"/>
    <property type="match status" value="1"/>
</dbReference>
<dbReference type="EMBL" id="LJZR01000018">
    <property type="protein sequence ID" value="KPQ34649.1"/>
    <property type="molecule type" value="Genomic_DNA"/>
</dbReference>
<comment type="pathway">
    <text evidence="1 12">One-carbon metabolism; tetrahydrofolate interconversion.</text>
</comment>
<dbReference type="FunFam" id="3.40.50.720:FF:000094">
    <property type="entry name" value="Bifunctional protein FolD"/>
    <property type="match status" value="1"/>
</dbReference>
<dbReference type="InterPro" id="IPR020630">
    <property type="entry name" value="THF_DH/CycHdrlase_cat_dom"/>
</dbReference>
<dbReference type="Gene3D" id="3.40.50.720">
    <property type="entry name" value="NAD(P)-binding Rossmann-like Domain"/>
    <property type="match status" value="1"/>
</dbReference>
<dbReference type="AlphaFoldDB" id="A0A0P7ZWB0"/>
<evidence type="ECO:0000256" key="8">
    <source>
        <dbReference type="ARBA" id="ARBA00023002"/>
    </source>
</evidence>
<dbReference type="InterPro" id="IPR020867">
    <property type="entry name" value="THF_DH/CycHdrlase_CS"/>
</dbReference>
<evidence type="ECO:0000256" key="1">
    <source>
        <dbReference type="ARBA" id="ARBA00004777"/>
    </source>
</evidence>
<comment type="subunit">
    <text evidence="2 12">Homodimer.</text>
</comment>
<feature type="binding site" evidence="12">
    <location>
        <position position="231"/>
    </location>
    <ligand>
        <name>NADP(+)</name>
        <dbReference type="ChEBI" id="CHEBI:58349"/>
    </ligand>
</feature>
<dbReference type="GO" id="GO:0004488">
    <property type="term" value="F:methylenetetrahydrofolate dehydrogenase (NADP+) activity"/>
    <property type="evidence" value="ECO:0007669"/>
    <property type="project" value="UniProtKB-UniRule"/>
</dbReference>
<dbReference type="STRING" id="1666911.HLUCCA11_14140"/>
<dbReference type="PRINTS" id="PR00085">
    <property type="entry name" value="THFDHDRGNASE"/>
</dbReference>
<dbReference type="UniPathway" id="UPA00193"/>
<dbReference type="FunFam" id="3.40.50.10860:FF:000005">
    <property type="entry name" value="C-1-tetrahydrofolate synthase, cytoplasmic, putative"/>
    <property type="match status" value="1"/>
</dbReference>
<dbReference type="GO" id="GO:0035999">
    <property type="term" value="P:tetrahydrofolate interconversion"/>
    <property type="evidence" value="ECO:0007669"/>
    <property type="project" value="UniProtKB-UniRule"/>
</dbReference>
<keyword evidence="5 12" id="KW-0658">Purine biosynthesis</keyword>
<dbReference type="GO" id="GO:0000105">
    <property type="term" value="P:L-histidine biosynthetic process"/>
    <property type="evidence" value="ECO:0007669"/>
    <property type="project" value="UniProtKB-KW"/>
</dbReference>
<dbReference type="Proteomes" id="UP000050465">
    <property type="component" value="Unassembled WGS sequence"/>
</dbReference>
<keyword evidence="6 12" id="KW-0378">Hydrolase</keyword>
<feature type="binding site" evidence="12">
    <location>
        <begin position="165"/>
        <end position="167"/>
    </location>
    <ligand>
        <name>NADP(+)</name>
        <dbReference type="ChEBI" id="CHEBI:58349"/>
    </ligand>
</feature>
<gene>
    <name evidence="12 15" type="primary">folD</name>
    <name evidence="15" type="ORF">HLUCCA11_14140</name>
</gene>
<keyword evidence="4 12" id="KW-0028">Amino-acid biosynthesis</keyword>
<evidence type="ECO:0000256" key="4">
    <source>
        <dbReference type="ARBA" id="ARBA00022605"/>
    </source>
</evidence>
<comment type="catalytic activity">
    <reaction evidence="12">
        <text>(6R)-5,10-methylene-5,6,7,8-tetrahydrofolate + NADP(+) = (6R)-5,10-methenyltetrahydrofolate + NADPH</text>
        <dbReference type="Rhea" id="RHEA:22812"/>
        <dbReference type="ChEBI" id="CHEBI:15636"/>
        <dbReference type="ChEBI" id="CHEBI:57455"/>
        <dbReference type="ChEBI" id="CHEBI:57783"/>
        <dbReference type="ChEBI" id="CHEBI:58349"/>
        <dbReference type="EC" id="1.5.1.5"/>
    </reaction>
</comment>
<evidence type="ECO:0000256" key="2">
    <source>
        <dbReference type="ARBA" id="ARBA00011738"/>
    </source>
</evidence>
<dbReference type="PANTHER" id="PTHR48099">
    <property type="entry name" value="C-1-TETRAHYDROFOLATE SYNTHASE, CYTOPLASMIC-RELATED"/>
    <property type="match status" value="1"/>
</dbReference>
<comment type="similarity">
    <text evidence="12">Belongs to the tetrahydrofolate dehydrogenase/cyclohydrolase family.</text>
</comment>
<dbReference type="InterPro" id="IPR036291">
    <property type="entry name" value="NAD(P)-bd_dom_sf"/>
</dbReference>
<accession>A0A0P7ZWB0</accession>
<name>A0A0P7ZWB0_9CYAN</name>
<dbReference type="InterPro" id="IPR020631">
    <property type="entry name" value="THF_DH/CycHdrlase_NAD-bd_dom"/>
</dbReference>
<sequence>MAQLLDGKALAQQIQTQRQASVLSWTAQYGRAPGLAVLMVGDNPASAAYVRNKEKACDRVGIASLGKNLPKDSTQEAIAQEIQALNQNPLVDGILIQLPLPDHLDESSLLNLIDPDKDADGLHPINLGRLVRGEPGLRSCTPAGIMRLMQEYDISLVGKSATVLGRSILVGKPIGLMLLAANATPTFTHSKSQNLPELTRSADILIAAVGVPNLIGKDMVKPGAVVIDVGINRVVAADSDKSRLVGDVDFAAVEPVAGAITPVPGGIGPMTVTMLLENTIASYCTRMKISTPPLSW</sequence>
<dbReference type="PANTHER" id="PTHR48099:SF5">
    <property type="entry name" value="C-1-TETRAHYDROFOLATE SYNTHASE, CYTOPLASMIC"/>
    <property type="match status" value="1"/>
</dbReference>
<evidence type="ECO:0000313" key="16">
    <source>
        <dbReference type="Proteomes" id="UP000050465"/>
    </source>
</evidence>
<dbReference type="PATRIC" id="fig|1666911.3.peg.74"/>
<dbReference type="HAMAP" id="MF_01576">
    <property type="entry name" value="THF_DHG_CYH"/>
    <property type="match status" value="1"/>
</dbReference>
<dbReference type="NCBIfam" id="NF010783">
    <property type="entry name" value="PRK14186.1"/>
    <property type="match status" value="1"/>
</dbReference>
<keyword evidence="10 12" id="KW-0486">Methionine biosynthesis</keyword>
<evidence type="ECO:0000313" key="15">
    <source>
        <dbReference type="EMBL" id="KPQ34649.1"/>
    </source>
</evidence>
<proteinExistence type="inferred from homology"/>
<dbReference type="InterPro" id="IPR000672">
    <property type="entry name" value="THF_DH/CycHdrlase"/>
</dbReference>
<dbReference type="Pfam" id="PF02882">
    <property type="entry name" value="THF_DHG_CYH_C"/>
    <property type="match status" value="1"/>
</dbReference>
<comment type="function">
    <text evidence="12">Catalyzes the oxidation of 5,10-methylenetetrahydrofolate to 5,10-methenyltetrahydrofolate and then the hydrolysis of 5,10-methenyltetrahydrofolate to 10-formyltetrahydrofolate.</text>
</comment>
<reference evidence="15 16" key="1">
    <citation type="submission" date="2015-09" db="EMBL/GenBank/DDBJ databases">
        <title>Identification and resolution of microdiversity through metagenomic sequencing of parallel consortia.</title>
        <authorList>
            <person name="Nelson W.C."/>
            <person name="Romine M.F."/>
            <person name="Lindemann S.R."/>
        </authorList>
    </citation>
    <scope>NUCLEOTIDE SEQUENCE [LARGE SCALE GENOMIC DNA]</scope>
    <source>
        <strain evidence="15">Ana</strain>
    </source>
</reference>
<dbReference type="SUPFAM" id="SSF51735">
    <property type="entry name" value="NAD(P)-binding Rossmann-fold domains"/>
    <property type="match status" value="1"/>
</dbReference>
<evidence type="ECO:0000259" key="14">
    <source>
        <dbReference type="Pfam" id="PF02882"/>
    </source>
</evidence>
<dbReference type="GO" id="GO:0009086">
    <property type="term" value="P:methionine biosynthetic process"/>
    <property type="evidence" value="ECO:0007669"/>
    <property type="project" value="UniProtKB-KW"/>
</dbReference>
<evidence type="ECO:0000256" key="11">
    <source>
        <dbReference type="ARBA" id="ARBA00023268"/>
    </source>
</evidence>
<dbReference type="GO" id="GO:0005829">
    <property type="term" value="C:cytosol"/>
    <property type="evidence" value="ECO:0007669"/>
    <property type="project" value="TreeGrafter"/>
</dbReference>
<dbReference type="SUPFAM" id="SSF53223">
    <property type="entry name" value="Aminoacid dehydrogenase-like, N-terminal domain"/>
    <property type="match status" value="1"/>
</dbReference>
<dbReference type="CDD" id="cd01080">
    <property type="entry name" value="NAD_bind_m-THF_DH_Cyclohyd"/>
    <property type="match status" value="1"/>
</dbReference>
<evidence type="ECO:0000256" key="3">
    <source>
        <dbReference type="ARBA" id="ARBA00022563"/>
    </source>
</evidence>
<comment type="catalytic activity">
    <reaction evidence="12">
        <text>(6R)-5,10-methenyltetrahydrofolate + H2O = (6R)-10-formyltetrahydrofolate + H(+)</text>
        <dbReference type="Rhea" id="RHEA:23700"/>
        <dbReference type="ChEBI" id="CHEBI:15377"/>
        <dbReference type="ChEBI" id="CHEBI:15378"/>
        <dbReference type="ChEBI" id="CHEBI:57455"/>
        <dbReference type="ChEBI" id="CHEBI:195366"/>
        <dbReference type="EC" id="3.5.4.9"/>
    </reaction>
</comment>
<dbReference type="Gene3D" id="3.40.50.10860">
    <property type="entry name" value="Leucine Dehydrogenase, chain A, domain 1"/>
    <property type="match status" value="1"/>
</dbReference>
<dbReference type="Pfam" id="PF00763">
    <property type="entry name" value="THF_DHG_CYH"/>
    <property type="match status" value="1"/>
</dbReference>